<name>A0A031JT54_9SPHN</name>
<gene>
    <name evidence="3" type="ORF">BV97_02990</name>
</gene>
<dbReference type="AlphaFoldDB" id="A0A031JT54"/>
<protein>
    <submittedName>
        <fullName evidence="3">Copper resistance protein CopB</fullName>
    </submittedName>
</protein>
<proteinExistence type="predicted"/>
<reference evidence="3 4" key="1">
    <citation type="submission" date="2014-03" db="EMBL/GenBank/DDBJ databases">
        <title>Whole genome sequence of Novosphingobium resinovorum KF1.</title>
        <authorList>
            <person name="Gan H.M."/>
            <person name="Gan H.Y."/>
            <person name="Chew T.H."/>
            <person name="Savka M.A."/>
        </authorList>
    </citation>
    <scope>NUCLEOTIDE SEQUENCE [LARGE SCALE GENOMIC DNA]</scope>
    <source>
        <strain evidence="3 4">KF1</strain>
    </source>
</reference>
<comment type="caution">
    <text evidence="3">The sequence shown here is derived from an EMBL/GenBank/DDBJ whole genome shotgun (WGS) entry which is preliminary data.</text>
</comment>
<sequence length="328" mass="35686">MIRIFPSRGIALGAALFLAPAITAPALAQDASPPSPAATPAQTATPAQHTPSAQGSQDHAGMDMPGMDMTDTKASGNGATMDMGSMQGGQAPPDARNSDDYADGYRNSTLPGYEMADKLSIPKILVDELEFTSGNEGQGVGWTVLVTKGQDNDKLWLRSQGLKNSRDQRLDPESSVEALWWHSKNPFWGTLLGVRQDLGKGATTWLAAGVEGLAPYWFDVQLTGYVGTDGRLAARAKASYEVLFTNRLILTPQVETNIYSKRSSDRQLGSGFSNVELSGRLRYEVSRKFAPYIGFVWERAFDGTADFRRLRGEGPSEHRLVIGLRAWW</sequence>
<dbReference type="EMBL" id="JFYZ01000014">
    <property type="protein sequence ID" value="EZP80936.1"/>
    <property type="molecule type" value="Genomic_DNA"/>
</dbReference>
<feature type="compositionally biased region" description="Low complexity" evidence="1">
    <location>
        <begin position="28"/>
        <end position="54"/>
    </location>
</feature>
<evidence type="ECO:0000313" key="3">
    <source>
        <dbReference type="EMBL" id="EZP80936.1"/>
    </source>
</evidence>
<dbReference type="Pfam" id="PF05275">
    <property type="entry name" value="CopB"/>
    <property type="match status" value="1"/>
</dbReference>
<dbReference type="InterPro" id="IPR007939">
    <property type="entry name" value="Cu-R_B_prcur"/>
</dbReference>
<dbReference type="GO" id="GO:0006878">
    <property type="term" value="P:intracellular copper ion homeostasis"/>
    <property type="evidence" value="ECO:0007669"/>
    <property type="project" value="InterPro"/>
</dbReference>
<dbReference type="RefSeq" id="WP_015449262.1">
    <property type="nucleotide sequence ID" value="NZ_CP017078.1"/>
</dbReference>
<feature type="signal peptide" evidence="2">
    <location>
        <begin position="1"/>
        <end position="28"/>
    </location>
</feature>
<accession>A0A031JT54</accession>
<dbReference type="GO" id="GO:0009279">
    <property type="term" value="C:cell outer membrane"/>
    <property type="evidence" value="ECO:0007669"/>
    <property type="project" value="InterPro"/>
</dbReference>
<dbReference type="GO" id="GO:0005507">
    <property type="term" value="F:copper ion binding"/>
    <property type="evidence" value="ECO:0007669"/>
    <property type="project" value="InterPro"/>
</dbReference>
<evidence type="ECO:0000256" key="1">
    <source>
        <dbReference type="SAM" id="MobiDB-lite"/>
    </source>
</evidence>
<dbReference type="GeneID" id="44135426"/>
<dbReference type="Proteomes" id="UP000024329">
    <property type="component" value="Unassembled WGS sequence"/>
</dbReference>
<evidence type="ECO:0000256" key="2">
    <source>
        <dbReference type="SAM" id="SignalP"/>
    </source>
</evidence>
<dbReference type="PATRIC" id="fig|158500.4.peg.3061"/>
<feature type="region of interest" description="Disordered" evidence="1">
    <location>
        <begin position="28"/>
        <end position="106"/>
    </location>
</feature>
<dbReference type="eggNOG" id="COG3667">
    <property type="taxonomic scope" value="Bacteria"/>
</dbReference>
<keyword evidence="2" id="KW-0732">Signal</keyword>
<feature type="chain" id="PRO_5001551882" evidence="2">
    <location>
        <begin position="29"/>
        <end position="328"/>
    </location>
</feature>
<evidence type="ECO:0000313" key="4">
    <source>
        <dbReference type="Proteomes" id="UP000024329"/>
    </source>
</evidence>
<organism evidence="3 4">
    <name type="scientific">Novosphingobium resinovorum</name>
    <dbReference type="NCBI Taxonomy" id="158500"/>
    <lineage>
        <taxon>Bacteria</taxon>
        <taxon>Pseudomonadati</taxon>
        <taxon>Pseudomonadota</taxon>
        <taxon>Alphaproteobacteria</taxon>
        <taxon>Sphingomonadales</taxon>
        <taxon>Sphingomonadaceae</taxon>
        <taxon>Novosphingobium</taxon>
    </lineage>
</organism>